<evidence type="ECO:0000313" key="3">
    <source>
        <dbReference type="Proteomes" id="UP000245765"/>
    </source>
</evidence>
<comment type="caution">
    <text evidence="2">The sequence shown here is derived from an EMBL/GenBank/DDBJ whole genome shotgun (WGS) entry which is preliminary data.</text>
</comment>
<dbReference type="AlphaFoldDB" id="A0A317FFB7"/>
<evidence type="ECO:0000256" key="1">
    <source>
        <dbReference type="SAM" id="MobiDB-lite"/>
    </source>
</evidence>
<protein>
    <submittedName>
        <fullName evidence="2">Uncharacterized protein</fullName>
    </submittedName>
</protein>
<sequence>MPKRASTPRQRSAGGGASTLRRWRRDMEPAEFRRRLSAALTNAGRSGAERRAHGAMPQRLADVGRVRHDRCQWPMWPTASGDHRRLVCGAVTDDASPYCAAHRRLAEAPPAADPALRELREASQTFRARWADWVAQRQPPPPAITAEIAATALELAKLAGLAVNATEAGP</sequence>
<accession>A0A317FFB7</accession>
<reference evidence="3" key="1">
    <citation type="submission" date="2018-05" db="EMBL/GenBank/DDBJ databases">
        <authorList>
            <person name="Du Z."/>
            <person name="Wang X."/>
        </authorList>
    </citation>
    <scope>NUCLEOTIDE SEQUENCE [LARGE SCALE GENOMIC DNA]</scope>
    <source>
        <strain evidence="3">CQN31</strain>
    </source>
</reference>
<feature type="region of interest" description="Disordered" evidence="1">
    <location>
        <begin position="1"/>
        <end position="29"/>
    </location>
</feature>
<evidence type="ECO:0000313" key="2">
    <source>
        <dbReference type="EMBL" id="PWS37780.1"/>
    </source>
</evidence>
<name>A0A317FFB7_9PROT</name>
<dbReference type="EMBL" id="QGNA01000001">
    <property type="protein sequence ID" value="PWS37780.1"/>
    <property type="molecule type" value="Genomic_DNA"/>
</dbReference>
<keyword evidence="3" id="KW-1185">Reference proteome</keyword>
<proteinExistence type="predicted"/>
<gene>
    <name evidence="2" type="ORF">DFH01_00210</name>
</gene>
<dbReference type="Proteomes" id="UP000245765">
    <property type="component" value="Unassembled WGS sequence"/>
</dbReference>
<organism evidence="2 3">
    <name type="scientific">Falsiroseomonas bella</name>
    <dbReference type="NCBI Taxonomy" id="2184016"/>
    <lineage>
        <taxon>Bacteria</taxon>
        <taxon>Pseudomonadati</taxon>
        <taxon>Pseudomonadota</taxon>
        <taxon>Alphaproteobacteria</taxon>
        <taxon>Acetobacterales</taxon>
        <taxon>Roseomonadaceae</taxon>
        <taxon>Falsiroseomonas</taxon>
    </lineage>
</organism>